<keyword evidence="1" id="KW-0808">Transferase</keyword>
<proteinExistence type="predicted"/>
<dbReference type="AlphaFoldDB" id="A0A1N6K0E2"/>
<feature type="coiled-coil region" evidence="5">
    <location>
        <begin position="364"/>
        <end position="391"/>
    </location>
</feature>
<protein>
    <submittedName>
        <fullName evidence="8">Signal transduction histidine kinase</fullName>
    </submittedName>
</protein>
<evidence type="ECO:0000256" key="3">
    <source>
        <dbReference type="ARBA" id="ARBA00023012"/>
    </source>
</evidence>
<dbReference type="InterPro" id="IPR050482">
    <property type="entry name" value="Sensor_HK_TwoCompSys"/>
</dbReference>
<feature type="transmembrane region" description="Helical" evidence="6">
    <location>
        <begin position="404"/>
        <end position="429"/>
    </location>
</feature>
<dbReference type="GO" id="GO:0000155">
    <property type="term" value="F:phosphorelay sensor kinase activity"/>
    <property type="evidence" value="ECO:0007669"/>
    <property type="project" value="InterPro"/>
</dbReference>
<dbReference type="PROSITE" id="PS50109">
    <property type="entry name" value="HIS_KIN"/>
    <property type="match status" value="1"/>
</dbReference>
<dbReference type="InterPro" id="IPR036890">
    <property type="entry name" value="HATPase_C_sf"/>
</dbReference>
<dbReference type="PROSITE" id="PS50005">
    <property type="entry name" value="TPR"/>
    <property type="match status" value="1"/>
</dbReference>
<evidence type="ECO:0000256" key="1">
    <source>
        <dbReference type="ARBA" id="ARBA00022679"/>
    </source>
</evidence>
<gene>
    <name evidence="8" type="ORF">SAMN04488055_4824</name>
</gene>
<evidence type="ECO:0000256" key="2">
    <source>
        <dbReference type="ARBA" id="ARBA00022777"/>
    </source>
</evidence>
<dbReference type="STRING" id="536979.SAMN04488055_4824"/>
<feature type="repeat" description="TPR" evidence="4">
    <location>
        <begin position="168"/>
        <end position="201"/>
    </location>
</feature>
<dbReference type="SMART" id="SM00387">
    <property type="entry name" value="HATPase_c"/>
    <property type="match status" value="1"/>
</dbReference>
<dbReference type="OrthoDB" id="617348at2"/>
<keyword evidence="5" id="KW-0175">Coiled coil</keyword>
<evidence type="ECO:0000256" key="6">
    <source>
        <dbReference type="SAM" id="Phobius"/>
    </source>
</evidence>
<sequence length="653" mass="74205">MTRFLLIICFFVCLAPLCTAQLPLLKKGYVDSIEQVLQKEKNDSLKSKLHFILVYSYLAKGDTVKVLHHLMEGRKFGRKYPLMFAQSYAHEGYYYINKDIPRSQAAYMKADSILIGQTSKDAYRVRSNAWQNYAVMQQIQDDDAGYVEIVLNKAIPLAKLSEDSSLLGSEYGNVAVAFTNTEQYEKAEEYFNEALAILKPSAKEPTRLLMVYYRAGENYINLGKYPEAKKVLDEMKVLLEPYPELELNAGYYLVEGLYRHKMKQYDSALVSYDKGIASAGGVNGKYRIDELEILKTETLIEQKKFEKAKELLLRLAKDEDLMSTDLNRLKVYEGLAASYSGLGNYSQANALLKQYSELNDSLHRTRMKRDINALEVKYKNAESQKEIISLKAKNEQTALSSKNAWLLTTLLASVSIFLLVVIIFALLYYRSQKKLAARQLQEIEQQKELEIAKAMLDGEESERRRLARDLHDGLGGMLAGVKMNLSGTANITQDEKLFQVIHQLDNSVSELRRIARNMMPESLLNFGLETALKDMCELNFAPGLEIHFQSLGVQPNLPEKTQIIIYRIAQELLANAIKHSGANRIMLQCSQNENIFYLSIEDNGKGFDPKADRQKGLGWDNIRNRIEFLKGKIEIDSVIGEGTTINIELNVSE</sequence>
<keyword evidence="9" id="KW-1185">Reference proteome</keyword>
<accession>A0A1N6K0E2</accession>
<keyword evidence="6" id="KW-0472">Membrane</keyword>
<evidence type="ECO:0000259" key="7">
    <source>
        <dbReference type="PROSITE" id="PS50109"/>
    </source>
</evidence>
<feature type="domain" description="Histidine kinase" evidence="7">
    <location>
        <begin position="465"/>
        <end position="653"/>
    </location>
</feature>
<dbReference type="PANTHER" id="PTHR24421">
    <property type="entry name" value="NITRATE/NITRITE SENSOR PROTEIN NARX-RELATED"/>
    <property type="match status" value="1"/>
</dbReference>
<dbReference type="Gene3D" id="1.20.5.1930">
    <property type="match status" value="1"/>
</dbReference>
<dbReference type="SMART" id="SM00028">
    <property type="entry name" value="TPR"/>
    <property type="match status" value="3"/>
</dbReference>
<evidence type="ECO:0000256" key="4">
    <source>
        <dbReference type="PROSITE-ProRule" id="PRU00339"/>
    </source>
</evidence>
<keyword evidence="6" id="KW-0812">Transmembrane</keyword>
<dbReference type="SUPFAM" id="SSF55874">
    <property type="entry name" value="ATPase domain of HSP90 chaperone/DNA topoisomerase II/histidine kinase"/>
    <property type="match status" value="1"/>
</dbReference>
<feature type="coiled-coil region" evidence="5">
    <location>
        <begin position="433"/>
        <end position="469"/>
    </location>
</feature>
<dbReference type="GO" id="GO:0046983">
    <property type="term" value="F:protein dimerization activity"/>
    <property type="evidence" value="ECO:0007669"/>
    <property type="project" value="InterPro"/>
</dbReference>
<dbReference type="EMBL" id="FSRA01000002">
    <property type="protein sequence ID" value="SIO50030.1"/>
    <property type="molecule type" value="Genomic_DNA"/>
</dbReference>
<name>A0A1N6K0E2_9BACT</name>
<organism evidence="8 9">
    <name type="scientific">Chitinophaga niabensis</name>
    <dbReference type="NCBI Taxonomy" id="536979"/>
    <lineage>
        <taxon>Bacteria</taxon>
        <taxon>Pseudomonadati</taxon>
        <taxon>Bacteroidota</taxon>
        <taxon>Chitinophagia</taxon>
        <taxon>Chitinophagales</taxon>
        <taxon>Chitinophagaceae</taxon>
        <taxon>Chitinophaga</taxon>
    </lineage>
</organism>
<dbReference type="Pfam" id="PF07730">
    <property type="entry name" value="HisKA_3"/>
    <property type="match status" value="1"/>
</dbReference>
<keyword evidence="6" id="KW-1133">Transmembrane helix</keyword>
<dbReference type="Gene3D" id="1.25.40.10">
    <property type="entry name" value="Tetratricopeptide repeat domain"/>
    <property type="match status" value="2"/>
</dbReference>
<dbReference type="InterPro" id="IPR011712">
    <property type="entry name" value="Sig_transdc_His_kin_sub3_dim/P"/>
</dbReference>
<dbReference type="InterPro" id="IPR005467">
    <property type="entry name" value="His_kinase_dom"/>
</dbReference>
<dbReference type="InterPro" id="IPR003594">
    <property type="entry name" value="HATPase_dom"/>
</dbReference>
<dbReference type="InterPro" id="IPR011990">
    <property type="entry name" value="TPR-like_helical_dom_sf"/>
</dbReference>
<dbReference type="CDD" id="cd16917">
    <property type="entry name" value="HATPase_UhpB-NarQ-NarX-like"/>
    <property type="match status" value="1"/>
</dbReference>
<dbReference type="RefSeq" id="WP_084185790.1">
    <property type="nucleotide sequence ID" value="NZ_FSRA01000002.1"/>
</dbReference>
<evidence type="ECO:0000256" key="5">
    <source>
        <dbReference type="SAM" id="Coils"/>
    </source>
</evidence>
<keyword evidence="3" id="KW-0902">Two-component regulatory system</keyword>
<evidence type="ECO:0000313" key="8">
    <source>
        <dbReference type="EMBL" id="SIO50030.1"/>
    </source>
</evidence>
<reference evidence="8 9" key="1">
    <citation type="submission" date="2016-11" db="EMBL/GenBank/DDBJ databases">
        <authorList>
            <person name="Jaros S."/>
            <person name="Januszkiewicz K."/>
            <person name="Wedrychowicz H."/>
        </authorList>
    </citation>
    <scope>NUCLEOTIDE SEQUENCE [LARGE SCALE GENOMIC DNA]</scope>
    <source>
        <strain evidence="8 9">DSM 24787</strain>
    </source>
</reference>
<dbReference type="Gene3D" id="3.30.565.10">
    <property type="entry name" value="Histidine kinase-like ATPase, C-terminal domain"/>
    <property type="match status" value="1"/>
</dbReference>
<dbReference type="InterPro" id="IPR019734">
    <property type="entry name" value="TPR_rpt"/>
</dbReference>
<keyword evidence="2 8" id="KW-0418">Kinase</keyword>
<evidence type="ECO:0000313" key="9">
    <source>
        <dbReference type="Proteomes" id="UP000185003"/>
    </source>
</evidence>
<keyword evidence="4" id="KW-0802">TPR repeat</keyword>
<dbReference type="SUPFAM" id="SSF48452">
    <property type="entry name" value="TPR-like"/>
    <property type="match status" value="2"/>
</dbReference>
<dbReference type="GO" id="GO:0016020">
    <property type="term" value="C:membrane"/>
    <property type="evidence" value="ECO:0007669"/>
    <property type="project" value="InterPro"/>
</dbReference>
<dbReference type="Proteomes" id="UP000185003">
    <property type="component" value="Unassembled WGS sequence"/>
</dbReference>
<dbReference type="Pfam" id="PF02518">
    <property type="entry name" value="HATPase_c"/>
    <property type="match status" value="1"/>
</dbReference>